<accession>A0ACB5RH55</accession>
<dbReference type="EMBL" id="BROD01000001">
    <property type="protein sequence ID" value="GKX68379.1"/>
    <property type="molecule type" value="Genomic_DNA"/>
</dbReference>
<protein>
    <submittedName>
        <fullName evidence="1">Uncharacterized protein</fullName>
    </submittedName>
</protein>
<organism evidence="1 2">
    <name type="scientific">Inconstantimicrobium mannanitabidum</name>
    <dbReference type="NCBI Taxonomy" id="1604901"/>
    <lineage>
        <taxon>Bacteria</taxon>
        <taxon>Bacillati</taxon>
        <taxon>Bacillota</taxon>
        <taxon>Clostridia</taxon>
        <taxon>Eubacteriales</taxon>
        <taxon>Clostridiaceae</taxon>
        <taxon>Inconstantimicrobium</taxon>
    </lineage>
</organism>
<evidence type="ECO:0000313" key="2">
    <source>
        <dbReference type="Proteomes" id="UP001058074"/>
    </source>
</evidence>
<sequence length="575" mass="66640">MTIFNTIILVIVAVIPVTMLGYNLSNWILILLGVIFLCKNRPKSINKSFIIMTLSLVICSIVSIIINGMKIDQIGSMSFYVIIPIYYLVFKAMSENIKNKDINITLIISAVVALGYIFYVGVYYGARVYGNLGYANSYALLMLMFININCRYNTEKFSEILNIIYIITILFTGSRTTLILLLINIVYIEFRRREMVLSETFIASLIVFTLIENIPIVGITILPVIFYLFLEFKGFKNKKISWVIMLLIIASFTIVSKINTFQRIENISISNGSFQERLLTFEDVIRNLNFVGHGINTFEYKQFKIQSGFYDIKYIHNSILHTSFELGIVGGIALIVIIVYGSIILLKKRKIDELAVLLIVFIHSLLDFDFAYSSIIILLLFVVICRNKNVEVKEDTKVRYKIILCCMIILSCIIIFNESILRTSYLAIMYEKFNISQIVTNINLFNDWRIYQSRSDSFIKDINGNELERKKLLIAKDALINGLNANKENIMLKWNLAYVYEKMNDSRAKGLRLELVEDEKYNFESYKEAYKYSNEDKSVYFKLNEIFKNAYIGRSFRAKYIKNQIKDSLEETLKM</sequence>
<keyword evidence="2" id="KW-1185">Reference proteome</keyword>
<comment type="caution">
    <text evidence="1">The sequence shown here is derived from an EMBL/GenBank/DDBJ whole genome shotgun (WGS) entry which is preliminary data.</text>
</comment>
<proteinExistence type="predicted"/>
<evidence type="ECO:0000313" key="1">
    <source>
        <dbReference type="EMBL" id="GKX68379.1"/>
    </source>
</evidence>
<reference evidence="1" key="1">
    <citation type="journal article" date="2025" name="Int. J. Syst. Evol. Microbiol.">
        <title>Inconstantimicrobium mannanitabidum sp. nov., a novel member of the family Clostridiaceae isolated from anoxic soil under the treatment of reductive soil disinfestation.</title>
        <authorList>
            <person name="Ueki A."/>
            <person name="Tonouchi A."/>
            <person name="Honma S."/>
            <person name="Kaku N."/>
            <person name="Ueki K."/>
        </authorList>
    </citation>
    <scope>NUCLEOTIDE SEQUENCE</scope>
    <source>
        <strain evidence="1">TW13</strain>
    </source>
</reference>
<gene>
    <name evidence="1" type="ORF">rsdtw13_36370</name>
</gene>
<dbReference type="Proteomes" id="UP001058074">
    <property type="component" value="Unassembled WGS sequence"/>
</dbReference>
<name>A0ACB5RH55_9CLOT</name>